<dbReference type="OrthoDB" id="5402150at2"/>
<keyword evidence="3" id="KW-1185">Reference proteome</keyword>
<organism evidence="2 3">
    <name type="scientific">Litoreibacter ascidiaceicola</name>
    <dbReference type="NCBI Taxonomy" id="1486859"/>
    <lineage>
        <taxon>Bacteria</taxon>
        <taxon>Pseudomonadati</taxon>
        <taxon>Pseudomonadota</taxon>
        <taxon>Alphaproteobacteria</taxon>
        <taxon>Rhodobacterales</taxon>
        <taxon>Roseobacteraceae</taxon>
        <taxon>Litoreibacter</taxon>
    </lineage>
</organism>
<dbReference type="Gene3D" id="1.10.3680.10">
    <property type="entry name" value="TerB-like"/>
    <property type="match status" value="1"/>
</dbReference>
<dbReference type="CDD" id="cd07313">
    <property type="entry name" value="terB_like_2"/>
    <property type="match status" value="1"/>
</dbReference>
<protein>
    <submittedName>
        <fullName evidence="2">Uncharacterized conserved protein, tellurite resistance protein B (TerB) family</fullName>
    </submittedName>
</protein>
<name>A0A1M4TD35_9RHOB</name>
<evidence type="ECO:0000259" key="1">
    <source>
        <dbReference type="Pfam" id="PF05099"/>
    </source>
</evidence>
<dbReference type="SUPFAM" id="SSF158682">
    <property type="entry name" value="TerB-like"/>
    <property type="match status" value="1"/>
</dbReference>
<dbReference type="EMBL" id="FQUV01000001">
    <property type="protein sequence ID" value="SHE42353.1"/>
    <property type="molecule type" value="Genomic_DNA"/>
</dbReference>
<evidence type="ECO:0000313" key="3">
    <source>
        <dbReference type="Proteomes" id="UP000184144"/>
    </source>
</evidence>
<reference evidence="3" key="1">
    <citation type="submission" date="2016-11" db="EMBL/GenBank/DDBJ databases">
        <authorList>
            <person name="Varghese N."/>
            <person name="Submissions S."/>
        </authorList>
    </citation>
    <scope>NUCLEOTIDE SEQUENCE [LARGE SCALE GENOMIC DNA]</scope>
    <source>
        <strain evidence="3">DSM 100566</strain>
    </source>
</reference>
<accession>A0A1M4TD35</accession>
<dbReference type="InterPro" id="IPR029024">
    <property type="entry name" value="TerB-like"/>
</dbReference>
<dbReference type="AlphaFoldDB" id="A0A1M4TD35"/>
<evidence type="ECO:0000313" key="2">
    <source>
        <dbReference type="EMBL" id="SHE42353.1"/>
    </source>
</evidence>
<gene>
    <name evidence="2" type="ORF">SAMN05444273_101380</name>
</gene>
<sequence length="148" mass="16154">MIANFFQRLTAAKDAPLDAGDARLSLAALLVRVARANDDYADSEVAKIDVILARHYPDLDASGAAALRAEAEEIEDSAHDTIKFTRSIKDAVDLDDRMEVVEALWELVLADGERDAEEEGALRLIAPLLGINDRDSALARQRVEARLA</sequence>
<feature type="domain" description="Co-chaperone DjlA N-terminal" evidence="1">
    <location>
        <begin position="24"/>
        <end position="141"/>
    </location>
</feature>
<proteinExistence type="predicted"/>
<dbReference type="Pfam" id="PF05099">
    <property type="entry name" value="TerB"/>
    <property type="match status" value="1"/>
</dbReference>
<dbReference type="InterPro" id="IPR007791">
    <property type="entry name" value="DjlA_N"/>
</dbReference>
<dbReference type="RefSeq" id="WP_073139654.1">
    <property type="nucleotide sequence ID" value="NZ_FQUV01000001.1"/>
</dbReference>
<dbReference type="STRING" id="1486859.SAMN05444273_101380"/>
<dbReference type="Proteomes" id="UP000184144">
    <property type="component" value="Unassembled WGS sequence"/>
</dbReference>